<feature type="region of interest" description="Disordered" evidence="22">
    <location>
        <begin position="1162"/>
        <end position="1195"/>
    </location>
</feature>
<keyword evidence="12" id="KW-0547">Nucleotide-binding</keyword>
<evidence type="ECO:0000256" key="3">
    <source>
        <dbReference type="ARBA" id="ARBA00004134"/>
    </source>
</evidence>
<evidence type="ECO:0000256" key="9">
    <source>
        <dbReference type="ARBA" id="ARBA00022583"/>
    </source>
</evidence>
<dbReference type="InterPro" id="IPR002452">
    <property type="entry name" value="Alpha_tubulin"/>
</dbReference>
<sequence>MREIISINVGQAGCQIANSCWEPDGYLTEERKAAEPDQGFSTFFSETGQGKYVPRTIYADLEPNVVDEVRTGPYRSLFHPEHMITGKEDASNNYARGHYTVGKELIDQVLDKIRRVADNCSGLQGFLVFHSFGGGTGSGFGALLMERLSVDYGKKSKLEFCVYPAPQTATSVVEPYNSILTTHTTLEHADCSFMVDNEAIYDICRRNLGLERPNYENLNRLIAQVVSSITASLRFDGSLNVDLNEFQTNLVPYPRIHFPLVAYAPVVSAAKAAHEANSVLEMTMSCFEPNNQMVKCDPRHGKYMATCLLYRGDVVPKDAHGAVATLKTKRTIQFVDWCPTGFKLGICYQPPHQVPNGDLAKVNRAVCMLSNTTAIAEAWAALSTKFDLMYSKRAFVHWYVGEGMEEGEFSEAREDLAALERDYEEVATDSIEGDDGLEPEQVGEARAAPTSRLLQSILTSSCHPPQPSQGCDERVPNLHLSPDEKRVYGQLFRQADTDNVGVVTGEVAVKFFEKTRLDSRVLGEIWQIADKENRGFLTPAGFGVVLRLIGHAQAGREPSPAVALQEGPLPRFDGLTVAGVPIAPPPPAGLQSQTTGSGPIRIPPLTPEKVAQYSSLFERQGLQNGNMLPGDQAKQIFEKSGLPNEILGRIWMLADTEQRGALVLTEFVIAMHLLTSMKTGTLRGLPNILPAALYEAATRRGSVTGPVPRQQSPTSATPPIPAIPRQLSGQAALAQMRTGSPLGRPPLAQQTTGDWLITPPDKARFDQLYAELDKANKGFITGEEAVLFFSQSNLPEDTLAQIWDLADINSEGRLNKDTFAVAMYLIRQQRSKRDGPSILPAALPPNLIPPSLRNQARPPTVASPFDAPPPPVAQPKPSALDDLFGLDSSPSPAPPQVAVGTGGSNTNDPFGSSFSPPTPSSPIRQSATGTSFKPFIPSSSFGRGLVPQATGGSNGSASPLPKSGPQPAIVEDDLLGDNDPEVSKNLSNETTELANLSNQVGSLSKQMQDVQGQRTATQNELNRASAQKKNFETRLAQLRAAYEKEAKDVRALEQQLTASRNETKKIQTELAMLDGTLQDLQNQHRQVFTALQADQQENASLKERIRAANGEIAQLKPQIEKLKSEARQQKGLVAINKKQLATNEGERDKLKLEADELTKSNEELARQISSGSPPPGQANSPALSTTTANNPFFRRTGSTDIAGAFASPPVKGFNDKSFDDVFGPSFSAGGPTTGTPPPVTSFKPQTTGTSTGSAGSFSTPGASASPNMSRQQTLNAEPPQAPDSRQLSSNYLPFAVTPEPSRQVSPPASRLGQVETAADEARTNLTALGSGSGSGSGSEVAKNAASPTTENVPTSNGANSLFGAAPADEAKAKEDFESAFASFKTAQAKSPVGPSVDANKTFSSFNTEFPPISELERDDESESDSDRGGFDDDFAPASPPSKAPEKNEATSKHSSPTLPKALPVESAPSSPDTSSTLGTERPTTSDEPLPPAPAQDNAANATGTNVDDIFGSSAALPPSNATAPSTEPATAKVAFEDSDDDFDGLEDAKEGSADDDFANISRSGLDDFNPVFDSSPPRSQAAKSDSANTNAAFGTESSFDFGSLSTTSAGGGTTVGVPSGAGSGATQPQKAPNPPDSHDWDAIFASLDDAPPASSPSPPGAATNLNGSAKESAKEPARPTAPGRALSEEGEHDDPILKNLTSMGYSRGDALLALEKCNYNLERAADYLASQS</sequence>
<evidence type="ECO:0000256" key="16">
    <source>
        <dbReference type="ARBA" id="ARBA00023134"/>
    </source>
</evidence>
<evidence type="ECO:0000256" key="12">
    <source>
        <dbReference type="ARBA" id="ARBA00022741"/>
    </source>
</evidence>
<dbReference type="GO" id="GO:0005525">
    <property type="term" value="F:GTP binding"/>
    <property type="evidence" value="ECO:0007669"/>
    <property type="project" value="UniProtKB-KW"/>
</dbReference>
<comment type="function">
    <text evidence="19">Component of the PAN1 actin cytoskeleton-regulatory complex required for the internalization of endosomes during actin-coupled endocytosis. The complex links the site of endocytosis to the cell membrane-associated actin cytoskeleton. Mediates uptake of external molecules and vacuolar degradation of plasma membrane proteins. Plays a role in the proper organization of the cell membrane-associated actin cytoskeleton and promotes its destabilization.</text>
</comment>
<dbReference type="SUPFAM" id="SSF55307">
    <property type="entry name" value="Tubulin C-terminal domain-like"/>
    <property type="match status" value="1"/>
</dbReference>
<feature type="compositionally biased region" description="Polar residues" evidence="22">
    <location>
        <begin position="1576"/>
        <end position="1600"/>
    </location>
</feature>
<dbReference type="GO" id="GO:0016787">
    <property type="term" value="F:hydrolase activity"/>
    <property type="evidence" value="ECO:0007669"/>
    <property type="project" value="UniProtKB-KW"/>
</dbReference>
<dbReference type="InterPro" id="IPR036525">
    <property type="entry name" value="Tubulin/FtsZ_GTPase_sf"/>
</dbReference>
<feature type="compositionally biased region" description="Acidic residues" evidence="22">
    <location>
        <begin position="1536"/>
        <end position="1545"/>
    </location>
</feature>
<dbReference type="FunFam" id="1.10.287.600:FF:000005">
    <property type="entry name" value="Tubulin alpha chain"/>
    <property type="match status" value="1"/>
</dbReference>
<dbReference type="Gene3D" id="1.10.8.10">
    <property type="entry name" value="DNA helicase RuvA subunit, C-terminal domain"/>
    <property type="match status" value="1"/>
</dbReference>
<feature type="region of interest" description="Disordered" evidence="22">
    <location>
        <begin position="835"/>
        <end position="985"/>
    </location>
</feature>
<keyword evidence="8" id="KW-0963">Cytoplasm</keyword>
<dbReference type="InterPro" id="IPR011992">
    <property type="entry name" value="EF-hand-dom_pair"/>
</dbReference>
<proteinExistence type="inferred from homology"/>
<dbReference type="CDD" id="cd02186">
    <property type="entry name" value="alpha_tubulin"/>
    <property type="match status" value="1"/>
</dbReference>
<dbReference type="InterPro" id="IPR015940">
    <property type="entry name" value="UBA"/>
</dbReference>
<evidence type="ECO:0000256" key="1">
    <source>
        <dbReference type="ARBA" id="ARBA00001946"/>
    </source>
</evidence>
<dbReference type="GO" id="GO:0030479">
    <property type="term" value="C:actin cortical patch"/>
    <property type="evidence" value="ECO:0007669"/>
    <property type="project" value="UniProtKB-SubCell"/>
</dbReference>
<evidence type="ECO:0000256" key="10">
    <source>
        <dbReference type="ARBA" id="ARBA00022701"/>
    </source>
</evidence>
<feature type="region of interest" description="Disordered" evidence="22">
    <location>
        <begin position="1384"/>
        <end position="1701"/>
    </location>
</feature>
<evidence type="ECO:0000256" key="15">
    <source>
        <dbReference type="ARBA" id="ARBA00022842"/>
    </source>
</evidence>
<feature type="compositionally biased region" description="Low complexity" evidence="22">
    <location>
        <begin position="1246"/>
        <end position="1265"/>
    </location>
</feature>
<evidence type="ECO:0000256" key="2">
    <source>
        <dbReference type="ARBA" id="ARBA00004125"/>
    </source>
</evidence>
<dbReference type="Pfam" id="PF00627">
    <property type="entry name" value="UBA"/>
    <property type="match status" value="1"/>
</dbReference>
<dbReference type="GO" id="GO:0003779">
    <property type="term" value="F:actin binding"/>
    <property type="evidence" value="ECO:0007669"/>
    <property type="project" value="UniProtKB-KW"/>
</dbReference>
<dbReference type="SMART" id="SM00165">
    <property type="entry name" value="UBA"/>
    <property type="match status" value="1"/>
</dbReference>
<dbReference type="SMART" id="SM00054">
    <property type="entry name" value="EFh"/>
    <property type="match status" value="4"/>
</dbReference>
<comment type="catalytic activity">
    <reaction evidence="21">
        <text>GTP + H2O = GDP + phosphate + H(+)</text>
        <dbReference type="Rhea" id="RHEA:19669"/>
        <dbReference type="ChEBI" id="CHEBI:15377"/>
        <dbReference type="ChEBI" id="CHEBI:15378"/>
        <dbReference type="ChEBI" id="CHEBI:37565"/>
        <dbReference type="ChEBI" id="CHEBI:43474"/>
        <dbReference type="ChEBI" id="CHEBI:58189"/>
    </reaction>
    <physiologicalReaction direction="left-to-right" evidence="21">
        <dbReference type="Rhea" id="RHEA:19670"/>
    </physiologicalReaction>
</comment>
<dbReference type="InterPro" id="IPR013838">
    <property type="entry name" value="Beta-tubulin_BS"/>
</dbReference>
<evidence type="ECO:0000256" key="8">
    <source>
        <dbReference type="ARBA" id="ARBA00022490"/>
    </source>
</evidence>
<dbReference type="PROSITE" id="PS00227">
    <property type="entry name" value="TUBULIN"/>
    <property type="match status" value="1"/>
</dbReference>
<comment type="subunit">
    <text evidence="6">Component of the PAN1 actin cytoskeleton-regulatory complex.</text>
</comment>
<dbReference type="Gene3D" id="3.30.1330.20">
    <property type="entry name" value="Tubulin/FtsZ, C-terminal domain"/>
    <property type="match status" value="1"/>
</dbReference>
<dbReference type="SUPFAM" id="SSF52490">
    <property type="entry name" value="Tubulin nucleotide-binding domain-like"/>
    <property type="match status" value="1"/>
</dbReference>
<dbReference type="Proteomes" id="UP001244011">
    <property type="component" value="Unassembled WGS sequence"/>
</dbReference>
<gene>
    <name evidence="26" type="ORF">QBC33DRAFT_575226</name>
</gene>
<dbReference type="GO" id="GO:0006897">
    <property type="term" value="P:endocytosis"/>
    <property type="evidence" value="ECO:0007669"/>
    <property type="project" value="UniProtKB-KW"/>
</dbReference>
<dbReference type="Gene3D" id="3.40.50.1440">
    <property type="entry name" value="Tubulin/FtsZ, GTPase domain"/>
    <property type="match status" value="1"/>
</dbReference>
<name>A0AAJ0FM05_9PEZI</name>
<keyword evidence="10" id="KW-0493">Microtubule</keyword>
<dbReference type="SUPFAM" id="SSF47473">
    <property type="entry name" value="EF-hand"/>
    <property type="match status" value="3"/>
</dbReference>
<dbReference type="FunFam" id="3.40.50.1440:FF:000008">
    <property type="entry name" value="Tubulin alpha chain"/>
    <property type="match status" value="1"/>
</dbReference>
<comment type="cofactor">
    <cofactor evidence="1">
        <name>Mg(2+)</name>
        <dbReference type="ChEBI" id="CHEBI:18420"/>
    </cofactor>
</comment>
<feature type="domain" description="EF-hand" evidence="25">
    <location>
        <begin position="760"/>
        <end position="795"/>
    </location>
</feature>
<accession>A0AAJ0FM05</accession>
<dbReference type="PROSITE" id="PS50031">
    <property type="entry name" value="EH"/>
    <property type="match status" value="3"/>
</dbReference>
<evidence type="ECO:0000313" key="27">
    <source>
        <dbReference type="Proteomes" id="UP001244011"/>
    </source>
</evidence>
<keyword evidence="15" id="KW-0460">Magnesium</keyword>
<dbReference type="PROSITE" id="PS50030">
    <property type="entry name" value="UBA"/>
    <property type="match status" value="1"/>
</dbReference>
<dbReference type="InterPro" id="IPR002048">
    <property type="entry name" value="EF_hand_dom"/>
</dbReference>
<dbReference type="Pfam" id="PF00091">
    <property type="entry name" value="Tubulin"/>
    <property type="match status" value="1"/>
</dbReference>
<dbReference type="GO" id="GO:0005886">
    <property type="term" value="C:plasma membrane"/>
    <property type="evidence" value="ECO:0007669"/>
    <property type="project" value="UniProtKB-SubCell"/>
</dbReference>
<dbReference type="SMART" id="SM00027">
    <property type="entry name" value="EH"/>
    <property type="match status" value="3"/>
</dbReference>
<dbReference type="CDD" id="cd00052">
    <property type="entry name" value="EH"/>
    <property type="match status" value="3"/>
</dbReference>
<feature type="compositionally biased region" description="Acidic residues" evidence="22">
    <location>
        <begin position="970"/>
        <end position="980"/>
    </location>
</feature>
<keyword evidence="14" id="KW-0378">Hydrolase</keyword>
<feature type="compositionally biased region" description="Polar residues" evidence="22">
    <location>
        <begin position="923"/>
        <end position="941"/>
    </location>
</feature>
<dbReference type="CDD" id="cd14291">
    <property type="entry name" value="UBA1_NUB1_like"/>
    <property type="match status" value="1"/>
</dbReference>
<feature type="compositionally biased region" description="Polar residues" evidence="22">
    <location>
        <begin position="1167"/>
        <end position="1190"/>
    </location>
</feature>
<dbReference type="GO" id="GO:0007017">
    <property type="term" value="P:microtubule-based process"/>
    <property type="evidence" value="ECO:0007669"/>
    <property type="project" value="InterPro"/>
</dbReference>
<evidence type="ECO:0000256" key="6">
    <source>
        <dbReference type="ARBA" id="ARBA00011159"/>
    </source>
</evidence>
<dbReference type="PANTHER" id="PTHR11588">
    <property type="entry name" value="TUBULIN"/>
    <property type="match status" value="1"/>
</dbReference>
<feature type="compositionally biased region" description="Polar residues" evidence="22">
    <location>
        <begin position="1345"/>
        <end position="1359"/>
    </location>
</feature>
<feature type="compositionally biased region" description="Basic and acidic residues" evidence="22">
    <location>
        <begin position="1686"/>
        <end position="1696"/>
    </location>
</feature>
<dbReference type="Gene3D" id="1.10.287.600">
    <property type="entry name" value="Helix hairpin bin"/>
    <property type="match status" value="1"/>
</dbReference>
<dbReference type="Pfam" id="PF12763">
    <property type="entry name" value="EH"/>
    <property type="match status" value="3"/>
</dbReference>
<dbReference type="EMBL" id="MU838997">
    <property type="protein sequence ID" value="KAK1772767.1"/>
    <property type="molecule type" value="Genomic_DNA"/>
</dbReference>
<feature type="domain" description="UBA" evidence="23">
    <location>
        <begin position="1691"/>
        <end position="1731"/>
    </location>
</feature>
<evidence type="ECO:0000256" key="14">
    <source>
        <dbReference type="ARBA" id="ARBA00022801"/>
    </source>
</evidence>
<evidence type="ECO:0000259" key="25">
    <source>
        <dbReference type="PROSITE" id="PS50222"/>
    </source>
</evidence>
<keyword evidence="13" id="KW-0967">Endosome</keyword>
<dbReference type="FunFam" id="3.30.1330.20:FF:000001">
    <property type="entry name" value="Tubulin alpha chain"/>
    <property type="match status" value="1"/>
</dbReference>
<dbReference type="Gene3D" id="1.10.287.1490">
    <property type="match status" value="1"/>
</dbReference>
<dbReference type="InterPro" id="IPR017975">
    <property type="entry name" value="Tubulin_CS"/>
</dbReference>
<evidence type="ECO:0000256" key="13">
    <source>
        <dbReference type="ARBA" id="ARBA00022753"/>
    </source>
</evidence>
<dbReference type="Gene3D" id="1.10.238.10">
    <property type="entry name" value="EF-hand"/>
    <property type="match status" value="3"/>
</dbReference>
<dbReference type="InterPro" id="IPR003008">
    <property type="entry name" value="Tubulin_FtsZ_GTPase"/>
</dbReference>
<evidence type="ECO:0000256" key="22">
    <source>
        <dbReference type="SAM" id="MobiDB-lite"/>
    </source>
</evidence>
<evidence type="ECO:0000256" key="7">
    <source>
        <dbReference type="ARBA" id="ARBA00011747"/>
    </source>
</evidence>
<organism evidence="26 27">
    <name type="scientific">Phialemonium atrogriseum</name>
    <dbReference type="NCBI Taxonomy" id="1093897"/>
    <lineage>
        <taxon>Eukaryota</taxon>
        <taxon>Fungi</taxon>
        <taxon>Dikarya</taxon>
        <taxon>Ascomycota</taxon>
        <taxon>Pezizomycotina</taxon>
        <taxon>Sordariomycetes</taxon>
        <taxon>Sordariomycetidae</taxon>
        <taxon>Cephalothecales</taxon>
        <taxon>Cephalothecaceae</taxon>
        <taxon>Phialemonium</taxon>
    </lineage>
</organism>
<dbReference type="InterPro" id="IPR018316">
    <property type="entry name" value="Tubulin/FtsZ_2-layer-sand-dom"/>
</dbReference>
<dbReference type="InterPro" id="IPR037103">
    <property type="entry name" value="Tubulin/FtsZ-like_C"/>
</dbReference>
<comment type="subcellular location">
    <subcellularLocation>
        <location evidence="4">Cell membrane</location>
        <topology evidence="4">Peripheral membrane protein</topology>
        <orientation evidence="4">Cytoplasmic side</orientation>
    </subcellularLocation>
    <subcellularLocation>
        <location evidence="3">Cytoplasm</location>
        <location evidence="3">Cytoskeleton</location>
        <location evidence="3">Actin patch</location>
    </subcellularLocation>
    <subcellularLocation>
        <location evidence="2">Endosome membrane</location>
        <topology evidence="2">Peripheral membrane protein</topology>
        <orientation evidence="2">Cytoplasmic side</orientation>
    </subcellularLocation>
</comment>
<feature type="region of interest" description="Disordered" evidence="22">
    <location>
        <begin position="1000"/>
        <end position="1026"/>
    </location>
</feature>
<evidence type="ECO:0000256" key="19">
    <source>
        <dbReference type="ARBA" id="ARBA00025194"/>
    </source>
</evidence>
<comment type="function">
    <text evidence="20">Tubulin is the major constituent of microtubules, a cylinder consisting of laterally associated linear protofilaments composed of alpha- and beta-tubulin heterodimers. Microtubules grow by the addition of GTP-tubulin dimers to the microtubule end, where a stabilizing cap forms. Below the cap, tubulin dimers are in GDP-bound state, owing to GTPase activity of alpha-tubulin.</text>
</comment>
<keyword evidence="16" id="KW-0342">GTP-binding</keyword>
<keyword evidence="18" id="KW-0206">Cytoskeleton</keyword>
<dbReference type="InterPro" id="IPR008280">
    <property type="entry name" value="Tub_FtsZ_C"/>
</dbReference>
<dbReference type="GO" id="GO:0005874">
    <property type="term" value="C:microtubule"/>
    <property type="evidence" value="ECO:0007669"/>
    <property type="project" value="UniProtKB-KW"/>
</dbReference>
<dbReference type="GeneID" id="85313996"/>
<dbReference type="InterPro" id="IPR009060">
    <property type="entry name" value="UBA-like_sf"/>
</dbReference>
<feature type="region of interest" description="Disordered" evidence="22">
    <location>
        <begin position="1224"/>
        <end position="1371"/>
    </location>
</feature>
<evidence type="ECO:0000256" key="17">
    <source>
        <dbReference type="ARBA" id="ARBA00023203"/>
    </source>
</evidence>
<dbReference type="PRINTS" id="PR01162">
    <property type="entry name" value="ALPHATUBULIN"/>
</dbReference>
<dbReference type="SMART" id="SM00865">
    <property type="entry name" value="Tubulin_C"/>
    <property type="match status" value="1"/>
</dbReference>
<dbReference type="PROSITE" id="PS50222">
    <property type="entry name" value="EF_HAND_2"/>
    <property type="match status" value="1"/>
</dbReference>
<keyword evidence="27" id="KW-1185">Reference proteome</keyword>
<dbReference type="GO" id="GO:0010008">
    <property type="term" value="C:endosome membrane"/>
    <property type="evidence" value="ECO:0007669"/>
    <property type="project" value="UniProtKB-SubCell"/>
</dbReference>
<evidence type="ECO:0000256" key="11">
    <source>
        <dbReference type="ARBA" id="ARBA00022723"/>
    </source>
</evidence>
<feature type="compositionally biased region" description="Polar residues" evidence="22">
    <location>
        <begin position="1467"/>
        <end position="1486"/>
    </location>
</feature>
<feature type="domain" description="EH" evidence="24">
    <location>
        <begin position="484"/>
        <end position="562"/>
    </location>
</feature>
<feature type="compositionally biased region" description="Low complexity" evidence="22">
    <location>
        <begin position="849"/>
        <end position="865"/>
    </location>
</feature>
<dbReference type="PRINTS" id="PR01161">
    <property type="entry name" value="TUBULIN"/>
</dbReference>
<comment type="caution">
    <text evidence="26">The sequence shown here is derived from an EMBL/GenBank/DDBJ whole genome shotgun (WGS) entry which is preliminary data.</text>
</comment>
<feature type="region of interest" description="Disordered" evidence="22">
    <location>
        <begin position="702"/>
        <end position="755"/>
    </location>
</feature>
<dbReference type="Pfam" id="PF03953">
    <property type="entry name" value="Tubulin_C"/>
    <property type="match status" value="1"/>
</dbReference>
<evidence type="ECO:0000256" key="18">
    <source>
        <dbReference type="ARBA" id="ARBA00023212"/>
    </source>
</evidence>
<dbReference type="SUPFAM" id="SSF46934">
    <property type="entry name" value="UBA-like"/>
    <property type="match status" value="1"/>
</dbReference>
<evidence type="ECO:0000313" key="26">
    <source>
        <dbReference type="EMBL" id="KAK1772767.1"/>
    </source>
</evidence>
<feature type="compositionally biased region" description="Gly residues" evidence="22">
    <location>
        <begin position="1609"/>
        <end position="1623"/>
    </location>
</feature>
<dbReference type="RefSeq" id="XP_060288980.1">
    <property type="nucleotide sequence ID" value="XM_060430809.1"/>
</dbReference>
<protein>
    <submittedName>
        <fullName evidence="26">Tubulin alpha chain</fullName>
    </submittedName>
</protein>
<dbReference type="InterPro" id="IPR023123">
    <property type="entry name" value="Tubulin_C"/>
</dbReference>
<feature type="domain" description="EH" evidence="24">
    <location>
        <begin position="761"/>
        <end position="854"/>
    </location>
</feature>
<reference evidence="26" key="1">
    <citation type="submission" date="2023-06" db="EMBL/GenBank/DDBJ databases">
        <title>Genome-scale phylogeny and comparative genomics of the fungal order Sordariales.</title>
        <authorList>
            <consortium name="Lawrence Berkeley National Laboratory"/>
            <person name="Hensen N."/>
            <person name="Bonometti L."/>
            <person name="Westerberg I."/>
            <person name="Brannstrom I.O."/>
            <person name="Guillou S."/>
            <person name="Cros-Aarteil S."/>
            <person name="Calhoun S."/>
            <person name="Haridas S."/>
            <person name="Kuo A."/>
            <person name="Mondo S."/>
            <person name="Pangilinan J."/>
            <person name="Riley R."/>
            <person name="Labutti K."/>
            <person name="Andreopoulos B."/>
            <person name="Lipzen A."/>
            <person name="Chen C."/>
            <person name="Yanf M."/>
            <person name="Daum C."/>
            <person name="Ng V."/>
            <person name="Clum A."/>
            <person name="Steindorff A."/>
            <person name="Ohm R."/>
            <person name="Martin F."/>
            <person name="Silar P."/>
            <person name="Natvig D."/>
            <person name="Lalanne C."/>
            <person name="Gautier V."/>
            <person name="Ament-Velasquez S.L."/>
            <person name="Kruys A."/>
            <person name="Hutchinson M.I."/>
            <person name="Powell A.J."/>
            <person name="Barry K."/>
            <person name="Miller A.N."/>
            <person name="Grigoriev I.V."/>
            <person name="Debuchy R."/>
            <person name="Gladieux P."/>
            <person name="Thoren M.H."/>
            <person name="Johannesson H."/>
        </authorList>
    </citation>
    <scope>NUCLEOTIDE SEQUENCE</scope>
    <source>
        <strain evidence="26">8032-3</strain>
    </source>
</reference>
<evidence type="ECO:0000259" key="24">
    <source>
        <dbReference type="PROSITE" id="PS50031"/>
    </source>
</evidence>
<feature type="compositionally biased region" description="Polar residues" evidence="22">
    <location>
        <begin position="1519"/>
        <end position="1528"/>
    </location>
</feature>
<dbReference type="GO" id="GO:0005200">
    <property type="term" value="F:structural constituent of cytoskeleton"/>
    <property type="evidence" value="ECO:0007669"/>
    <property type="project" value="InterPro"/>
</dbReference>
<dbReference type="SMART" id="SM00864">
    <property type="entry name" value="Tubulin"/>
    <property type="match status" value="1"/>
</dbReference>
<feature type="compositionally biased region" description="Polar residues" evidence="22">
    <location>
        <begin position="1398"/>
        <end position="1407"/>
    </location>
</feature>
<evidence type="ECO:0000256" key="20">
    <source>
        <dbReference type="ARBA" id="ARBA00034296"/>
    </source>
</evidence>
<dbReference type="InterPro" id="IPR000217">
    <property type="entry name" value="Tubulin"/>
</dbReference>
<dbReference type="PROSITE" id="PS00228">
    <property type="entry name" value="TUBULIN_B_AUTOREG"/>
    <property type="match status" value="1"/>
</dbReference>
<evidence type="ECO:0000256" key="5">
    <source>
        <dbReference type="ARBA" id="ARBA00009636"/>
    </source>
</evidence>
<comment type="subunit">
    <text evidence="7">Dimer of alpha and beta chains. A typical microtubule is a hollow water-filled tube with an outer diameter of 25 nm and an inner diameter of 15 nM. Alpha-beta heterodimers associate head-to-tail to form protofilaments running lengthwise along the microtubule wall with the beta-tubulin subunit facing the microtubule plus end conferring a structural polarity. Microtubules usually have 13 protofilaments but different protofilament numbers can be found in some organisms and specialized cells.</text>
</comment>
<dbReference type="GO" id="GO:0005509">
    <property type="term" value="F:calcium ion binding"/>
    <property type="evidence" value="ECO:0007669"/>
    <property type="project" value="InterPro"/>
</dbReference>
<feature type="compositionally biased region" description="Polar residues" evidence="22">
    <location>
        <begin position="1266"/>
        <end position="1275"/>
    </location>
</feature>
<dbReference type="InterPro" id="IPR000261">
    <property type="entry name" value="EH_dom"/>
</dbReference>
<evidence type="ECO:0000259" key="23">
    <source>
        <dbReference type="PROSITE" id="PS50030"/>
    </source>
</evidence>
<comment type="similarity">
    <text evidence="5">Belongs to the tubulin family.</text>
</comment>
<keyword evidence="9" id="KW-0254">Endocytosis</keyword>
<keyword evidence="11" id="KW-0479">Metal-binding</keyword>
<keyword evidence="17" id="KW-0009">Actin-binding</keyword>
<evidence type="ECO:0000256" key="4">
    <source>
        <dbReference type="ARBA" id="ARBA00004413"/>
    </source>
</evidence>
<feature type="domain" description="EH" evidence="24">
    <location>
        <begin position="609"/>
        <end position="700"/>
    </location>
</feature>
<evidence type="ECO:0000256" key="21">
    <source>
        <dbReference type="ARBA" id="ARBA00049117"/>
    </source>
</evidence>